<dbReference type="PATRIC" id="fig|991778.3.peg.3615"/>
<proteinExistence type="predicted"/>
<organism evidence="1 2">
    <name type="scientific">Rhodopirellula baltica WH47</name>
    <dbReference type="NCBI Taxonomy" id="991778"/>
    <lineage>
        <taxon>Bacteria</taxon>
        <taxon>Pseudomonadati</taxon>
        <taxon>Planctomycetota</taxon>
        <taxon>Planctomycetia</taxon>
        <taxon>Pirellulales</taxon>
        <taxon>Pirellulaceae</taxon>
        <taxon>Rhodopirellula</taxon>
    </lineage>
</organism>
<protein>
    <submittedName>
        <fullName evidence="1">Uncharacterized protein</fullName>
    </submittedName>
</protein>
<gene>
    <name evidence="1" type="ORF">RBWH47_02735</name>
</gene>
<sequence length="44" mass="5241">MPNRGLENQSTELVKTRWSLGLLILKWEDWSRHCRERLSEITSA</sequence>
<accession>F2AUK2</accession>
<reference evidence="1 2" key="1">
    <citation type="journal article" date="2013" name="Mar. Genomics">
        <title>Expression of sulfatases in Rhodopirellula baltica and the diversity of sulfatases in the genus Rhodopirellula.</title>
        <authorList>
            <person name="Wegner C.E."/>
            <person name="Richter-Heitmann T."/>
            <person name="Klindworth A."/>
            <person name="Klockow C."/>
            <person name="Richter M."/>
            <person name="Achstetter T."/>
            <person name="Glockner F.O."/>
            <person name="Harder J."/>
        </authorList>
    </citation>
    <scope>NUCLEOTIDE SEQUENCE [LARGE SCALE GENOMIC DNA]</scope>
    <source>
        <strain evidence="1 2">WH47</strain>
    </source>
</reference>
<dbReference type="Proteomes" id="UP000006222">
    <property type="component" value="Unassembled WGS sequence"/>
</dbReference>
<dbReference type="AlphaFoldDB" id="F2AUK2"/>
<evidence type="ECO:0000313" key="2">
    <source>
        <dbReference type="Proteomes" id="UP000006222"/>
    </source>
</evidence>
<name>F2AUK2_RHOBT</name>
<comment type="caution">
    <text evidence="1">The sequence shown here is derived from an EMBL/GenBank/DDBJ whole genome shotgun (WGS) entry which is preliminary data.</text>
</comment>
<evidence type="ECO:0000313" key="1">
    <source>
        <dbReference type="EMBL" id="EGF26653.1"/>
    </source>
</evidence>
<dbReference type="EMBL" id="AFAR01000177">
    <property type="protein sequence ID" value="EGF26653.1"/>
    <property type="molecule type" value="Genomic_DNA"/>
</dbReference>